<accession>A0ABT1BZ90</accession>
<dbReference type="EMBL" id="JAMXLY010000026">
    <property type="protein sequence ID" value="MCO6025727.1"/>
    <property type="molecule type" value="Genomic_DNA"/>
</dbReference>
<evidence type="ECO:0000313" key="2">
    <source>
        <dbReference type="EMBL" id="MCO6025727.1"/>
    </source>
</evidence>
<dbReference type="SUPFAM" id="SSF49785">
    <property type="entry name" value="Galactose-binding domain-like"/>
    <property type="match status" value="1"/>
</dbReference>
<dbReference type="PANTHER" id="PTHR47406">
    <property type="entry name" value="COAGULATION FACTOR 5/8 TYPE, C-TERMINAL"/>
    <property type="match status" value="1"/>
</dbReference>
<dbReference type="RefSeq" id="WP_252761083.1">
    <property type="nucleotide sequence ID" value="NZ_JAMXLY010000026.1"/>
</dbReference>
<evidence type="ECO:0000259" key="1">
    <source>
        <dbReference type="Pfam" id="PF00754"/>
    </source>
</evidence>
<organism evidence="2 3">
    <name type="scientific">Segatella cerevisiae</name>
    <dbReference type="NCBI Taxonomy" id="2053716"/>
    <lineage>
        <taxon>Bacteria</taxon>
        <taxon>Pseudomonadati</taxon>
        <taxon>Bacteroidota</taxon>
        <taxon>Bacteroidia</taxon>
        <taxon>Bacteroidales</taxon>
        <taxon>Prevotellaceae</taxon>
        <taxon>Segatella</taxon>
    </lineage>
</organism>
<dbReference type="InterPro" id="IPR000421">
    <property type="entry name" value="FA58C"/>
</dbReference>
<sequence length="731" mass="82727">MKGIRSIILLFAVVLFIPHTASAQIRLAHKGKATSRIVCLSRDTMTCHAAILFQHFIYKISGAELPVVSNVPPRKNDVVIGGMTQKAGVDGFLADCAHGQLTIESGGGSGAVNGVVHVLEKYLGVDYLAYKVCDYSKSENISLPVFYDVETPAFRYRQTFSYGNADSDYYQWMALEDPDQVFVSDLWVHTFNRIMPASRYGKAHPEYYSMINGHRQPGDHSQLCLTNPEVFKIVCHNVDSIFRANPGLNMISISQNDGNGTYCQCPQCRAVDEYEGSPSGNIIRFLNKLAARFPDKQFSTLAYLYSMRPPEHVKPLPNVNIMLCDIDCKREVPLTDNESGRNFVQALEGWSKISNNIFVWDYGINFDNMVSPFPNFHILQKNIQLFKKNHATMLFEQVNGSKGTDFSEMRAYMLAKLMWNPYLDADSLMRSFMHKYYGKAAPYLYQYQKIMQGALLASGIPLWIYDSPISHKNGMLNRNLLKTYNELFDEAEASVKDDSATLSRVRMARLPLQYSELEIARTMTGNDKDDIIRKVNLFRKRTSELDVKYLNERNNKCSDYCDLYMKRYLPASNQNLAKGAKITWISAPSPSYQKIADTALTDGLFGGTTYVEGWVGWNGTDAEFIMDLGDEKEIHSIDTDFLHQLGAWVLLPAGGTYSVSTDNKHYTKFGSFQFPEDRDEAVKFVSGKVSVDHPVKARYIKVKVNTIGMCPSWHYGVGYPAWFFMDEVTVL</sequence>
<dbReference type="PANTHER" id="PTHR47406:SF2">
    <property type="entry name" value="ALPHA GLUCURONIDASE N-TERMINAL DOMAIN-CONTAINING PROTEIN"/>
    <property type="match status" value="1"/>
</dbReference>
<proteinExistence type="predicted"/>
<protein>
    <submittedName>
        <fullName evidence="2">DUF4838 domain-containing protein</fullName>
    </submittedName>
</protein>
<keyword evidence="3" id="KW-1185">Reference proteome</keyword>
<dbReference type="InterPro" id="IPR008979">
    <property type="entry name" value="Galactose-bd-like_sf"/>
</dbReference>
<evidence type="ECO:0000313" key="3">
    <source>
        <dbReference type="Proteomes" id="UP001204015"/>
    </source>
</evidence>
<dbReference type="Proteomes" id="UP001204015">
    <property type="component" value="Unassembled WGS sequence"/>
</dbReference>
<dbReference type="InterPro" id="IPR032287">
    <property type="entry name" value="DUF4838"/>
</dbReference>
<gene>
    <name evidence="2" type="ORF">NG821_07720</name>
</gene>
<dbReference type="Pfam" id="PF16126">
    <property type="entry name" value="DUF4838"/>
    <property type="match status" value="1"/>
</dbReference>
<comment type="caution">
    <text evidence="2">The sequence shown here is derived from an EMBL/GenBank/DDBJ whole genome shotgun (WGS) entry which is preliminary data.</text>
</comment>
<dbReference type="Gene3D" id="2.60.120.260">
    <property type="entry name" value="Galactose-binding domain-like"/>
    <property type="match status" value="1"/>
</dbReference>
<feature type="domain" description="F5/8 type C" evidence="1">
    <location>
        <begin position="589"/>
        <end position="713"/>
    </location>
</feature>
<name>A0ABT1BZ90_9BACT</name>
<dbReference type="Pfam" id="PF00754">
    <property type="entry name" value="F5_F8_type_C"/>
    <property type="match status" value="1"/>
</dbReference>
<reference evidence="2 3" key="1">
    <citation type="submission" date="2022-06" db="EMBL/GenBank/DDBJ databases">
        <title>A taxonomic note on the genus Prevotella: Description of four novel genera and emended description of the genera Hallella and Xylanibacter.</title>
        <authorList>
            <person name="Hitch T.C.A."/>
        </authorList>
    </citation>
    <scope>NUCLEOTIDE SEQUENCE [LARGE SCALE GENOMIC DNA]</scope>
    <source>
        <strain evidence="2 3">DSM 100619</strain>
    </source>
</reference>